<evidence type="ECO:0000256" key="2">
    <source>
        <dbReference type="SAM" id="SignalP"/>
    </source>
</evidence>
<feature type="chain" id="PRO_5045377705" evidence="2">
    <location>
        <begin position="22"/>
        <end position="377"/>
    </location>
</feature>
<keyword evidence="1" id="KW-0175">Coiled coil</keyword>
<accession>A0ABV9P586</accession>
<feature type="coiled-coil region" evidence="1">
    <location>
        <begin position="72"/>
        <end position="99"/>
    </location>
</feature>
<dbReference type="Proteomes" id="UP001595885">
    <property type="component" value="Unassembled WGS sequence"/>
</dbReference>
<keyword evidence="2" id="KW-0732">Signal</keyword>
<name>A0ABV9P586_9FLAO</name>
<comment type="caution">
    <text evidence="3">The sequence shown here is derived from an EMBL/GenBank/DDBJ whole genome shotgun (WGS) entry which is preliminary data.</text>
</comment>
<evidence type="ECO:0000256" key="1">
    <source>
        <dbReference type="SAM" id="Coils"/>
    </source>
</evidence>
<dbReference type="EMBL" id="JBHSGW010000003">
    <property type="protein sequence ID" value="MFC4739389.1"/>
    <property type="molecule type" value="Genomic_DNA"/>
</dbReference>
<sequence>MKTLKIYIFIFCICCFGNSYAKDDDPNVIIEQMIQEMIFVQKVYDLKIDAVILQIKLVDNKFNISSSTIEQKVNYLLLKERLNKQLEQLKNDNVTDISKIRYIKGLQIIKLLYEKVLSLDHHFASVRTFSEINKISNPNQYPEFTKMKDLVKEKRDKKLGFNLTSVLGTNTFASVTQTFINLFSSSSLSSEEKEKELEKIECILDFTLRMHNDLNTIYFETAYLQASNQNIKTDIETLFREFTKPISYFASLPECRNQDDWDTVNNNLETYIEKMKKAEGTKKFKMQVELEFPIDRLILFINQYNAFINEGEKFYQKFSIILNSYENEKQCESKLPIEYKKLKDDVDVAIDKFNIAYKPVEINGTKMKEILYGLNEY</sequence>
<keyword evidence="4" id="KW-1185">Reference proteome</keyword>
<organism evidence="3 4">
    <name type="scientific">Flavobacterium ponti</name>
    <dbReference type="NCBI Taxonomy" id="665133"/>
    <lineage>
        <taxon>Bacteria</taxon>
        <taxon>Pseudomonadati</taxon>
        <taxon>Bacteroidota</taxon>
        <taxon>Flavobacteriia</taxon>
        <taxon>Flavobacteriales</taxon>
        <taxon>Flavobacteriaceae</taxon>
        <taxon>Flavobacterium</taxon>
    </lineage>
</organism>
<feature type="signal peptide" evidence="2">
    <location>
        <begin position="1"/>
        <end position="21"/>
    </location>
</feature>
<reference evidence="4" key="1">
    <citation type="journal article" date="2019" name="Int. J. Syst. Evol. Microbiol.">
        <title>The Global Catalogue of Microorganisms (GCM) 10K type strain sequencing project: providing services to taxonomists for standard genome sequencing and annotation.</title>
        <authorList>
            <consortium name="The Broad Institute Genomics Platform"/>
            <consortium name="The Broad Institute Genome Sequencing Center for Infectious Disease"/>
            <person name="Wu L."/>
            <person name="Ma J."/>
        </authorList>
    </citation>
    <scope>NUCLEOTIDE SEQUENCE [LARGE SCALE GENOMIC DNA]</scope>
    <source>
        <strain evidence="4">CCUG 50349</strain>
    </source>
</reference>
<evidence type="ECO:0000313" key="3">
    <source>
        <dbReference type="EMBL" id="MFC4739389.1"/>
    </source>
</evidence>
<dbReference type="RefSeq" id="WP_379738766.1">
    <property type="nucleotide sequence ID" value="NZ_JBHSGW010000003.1"/>
</dbReference>
<proteinExistence type="predicted"/>
<gene>
    <name evidence="3" type="ORF">ACFO3U_05230</name>
</gene>
<protein>
    <submittedName>
        <fullName evidence="3">Uncharacterized protein</fullName>
    </submittedName>
</protein>
<evidence type="ECO:0000313" key="4">
    <source>
        <dbReference type="Proteomes" id="UP001595885"/>
    </source>
</evidence>